<keyword evidence="3" id="KW-1185">Reference proteome</keyword>
<organism evidence="2 3">
    <name type="scientific">Streptomyces phage Kromp</name>
    <dbReference type="NCBI Taxonomy" id="2315619"/>
    <lineage>
        <taxon>Viruses</taxon>
        <taxon>Duplodnaviria</taxon>
        <taxon>Heunggongvirae</taxon>
        <taxon>Uroviricota</taxon>
        <taxon>Caudoviricetes</taxon>
        <taxon>Krompvirus</taxon>
        <taxon>Krompvirus kromp</taxon>
    </lineage>
</organism>
<evidence type="ECO:0000313" key="2">
    <source>
        <dbReference type="EMBL" id="AYD81675.1"/>
    </source>
</evidence>
<reference evidence="3" key="1">
    <citation type="submission" date="2018-08" db="EMBL/GenBank/DDBJ databases">
        <authorList>
            <person name="Mousa M."/>
            <person name="Kelsky B.L."/>
            <person name="Goh L.M."/>
            <person name="Shaffer C.D."/>
            <person name="Weston-Hafer K.A."/>
            <person name="Russell D.A."/>
            <person name="Pope W.H."/>
            <person name="Jacobs-Sera D."/>
            <person name="Hendrix R.W."/>
            <person name="Hatfull G.F."/>
        </authorList>
    </citation>
    <scope>NUCLEOTIDE SEQUENCE [LARGE SCALE GENOMIC DNA]</scope>
</reference>
<feature type="domain" description="RNA polymerase sigma-70 region 4" evidence="1">
    <location>
        <begin position="45"/>
        <end position="79"/>
    </location>
</feature>
<sequence length="90" mass="10181">MDDQSEEVRRVREAIAAVAVDTPPAERARRLDAAMDAATLEWRRRRQEAVQEMKDSGMTLREIGKELSLSFGRVRQILAEDLSQPEAQDG</sequence>
<gene>
    <name evidence="2" type="primary">74</name>
    <name evidence="2" type="ORF">SEA_KROMP_74</name>
</gene>
<protein>
    <submittedName>
        <fullName evidence="2">RNA polymerase sigma factor</fullName>
    </submittedName>
</protein>
<dbReference type="Pfam" id="PF04545">
    <property type="entry name" value="Sigma70_r4"/>
    <property type="match status" value="1"/>
</dbReference>
<name>A0A386K8W8_9CAUD</name>
<dbReference type="GO" id="GO:0006352">
    <property type="term" value="P:DNA-templated transcription initiation"/>
    <property type="evidence" value="ECO:0007669"/>
    <property type="project" value="InterPro"/>
</dbReference>
<dbReference type="InterPro" id="IPR007630">
    <property type="entry name" value="RNA_pol_sigma70_r4"/>
</dbReference>
<dbReference type="Proteomes" id="UP000274637">
    <property type="component" value="Segment"/>
</dbReference>
<evidence type="ECO:0000259" key="1">
    <source>
        <dbReference type="Pfam" id="PF04545"/>
    </source>
</evidence>
<evidence type="ECO:0000313" key="3">
    <source>
        <dbReference type="Proteomes" id="UP000274637"/>
    </source>
</evidence>
<proteinExistence type="predicted"/>
<dbReference type="EMBL" id="MH744420">
    <property type="protein sequence ID" value="AYD81675.1"/>
    <property type="molecule type" value="Genomic_DNA"/>
</dbReference>
<accession>A0A386K8W8</accession>
<dbReference type="SUPFAM" id="SSF88659">
    <property type="entry name" value="Sigma3 and sigma4 domains of RNA polymerase sigma factors"/>
    <property type="match status" value="1"/>
</dbReference>
<dbReference type="GO" id="GO:0003700">
    <property type="term" value="F:DNA-binding transcription factor activity"/>
    <property type="evidence" value="ECO:0007669"/>
    <property type="project" value="InterPro"/>
</dbReference>
<dbReference type="InterPro" id="IPR013324">
    <property type="entry name" value="RNA_pol_sigma_r3/r4-like"/>
</dbReference>